<comment type="caution">
    <text evidence="1">The sequence shown here is derived from an EMBL/GenBank/DDBJ whole genome shotgun (WGS) entry which is preliminary data.</text>
</comment>
<evidence type="ECO:0000313" key="1">
    <source>
        <dbReference type="EMBL" id="KAJ8672063.1"/>
    </source>
</evidence>
<sequence length="114" mass="12369">MNLSDDESDTDEKLISRVGGSCGNPTVTINPTSDNEVWYDASDDENHFEQHMDTNTSRNCEFATMTTAVSDQEQDERSTRGPTDSVKSSDDSSDALSNSSSENEANSSSDSLSE</sequence>
<gene>
    <name evidence="1" type="ORF">QAD02_003322</name>
</gene>
<accession>A0ACC2NMM1</accession>
<name>A0ACC2NMM1_9HYME</name>
<dbReference type="Proteomes" id="UP001239111">
    <property type="component" value="Chromosome 3"/>
</dbReference>
<organism evidence="1 2">
    <name type="scientific">Eretmocerus hayati</name>
    <dbReference type="NCBI Taxonomy" id="131215"/>
    <lineage>
        <taxon>Eukaryota</taxon>
        <taxon>Metazoa</taxon>
        <taxon>Ecdysozoa</taxon>
        <taxon>Arthropoda</taxon>
        <taxon>Hexapoda</taxon>
        <taxon>Insecta</taxon>
        <taxon>Pterygota</taxon>
        <taxon>Neoptera</taxon>
        <taxon>Endopterygota</taxon>
        <taxon>Hymenoptera</taxon>
        <taxon>Apocrita</taxon>
        <taxon>Proctotrupomorpha</taxon>
        <taxon>Chalcidoidea</taxon>
        <taxon>Aphelinidae</taxon>
        <taxon>Aphelininae</taxon>
        <taxon>Eretmocerus</taxon>
    </lineage>
</organism>
<evidence type="ECO:0000313" key="2">
    <source>
        <dbReference type="Proteomes" id="UP001239111"/>
    </source>
</evidence>
<proteinExistence type="predicted"/>
<reference evidence="1" key="1">
    <citation type="submission" date="2023-04" db="EMBL/GenBank/DDBJ databases">
        <title>A chromosome-level genome assembly of the parasitoid wasp Eretmocerus hayati.</title>
        <authorList>
            <person name="Zhong Y."/>
            <person name="Liu S."/>
            <person name="Liu Y."/>
        </authorList>
    </citation>
    <scope>NUCLEOTIDE SEQUENCE</scope>
    <source>
        <strain evidence="1">ZJU_SS_LIU_2023</strain>
    </source>
</reference>
<keyword evidence="2" id="KW-1185">Reference proteome</keyword>
<protein>
    <submittedName>
        <fullName evidence="1">Uncharacterized protein</fullName>
    </submittedName>
</protein>
<dbReference type="EMBL" id="CM056743">
    <property type="protein sequence ID" value="KAJ8672063.1"/>
    <property type="molecule type" value="Genomic_DNA"/>
</dbReference>